<reference evidence="2 3" key="1">
    <citation type="submission" date="2017-04" db="EMBL/GenBank/DDBJ databases">
        <authorList>
            <person name="Afonso C.L."/>
            <person name="Miller P.J."/>
            <person name="Scott M.A."/>
            <person name="Spackman E."/>
            <person name="Goraichik I."/>
            <person name="Dimitrov K.M."/>
            <person name="Suarez D.L."/>
            <person name="Swayne D.E."/>
        </authorList>
    </citation>
    <scope>NUCLEOTIDE SEQUENCE [LARGE SCALE GENOMIC DNA]</scope>
    <source>
        <strain evidence="2 3">DSM 22418</strain>
    </source>
</reference>
<dbReference type="Proteomes" id="UP000192980">
    <property type="component" value="Unassembled WGS sequence"/>
</dbReference>
<accession>A0A1X7JVZ9</accession>
<sequence>MYNAVIPDMDSGEGGSVGDSSGSKSVGGSISLFDIGKRISEGKGV</sequence>
<dbReference type="STRING" id="561061.SAMN05660862_2244"/>
<evidence type="ECO:0000313" key="2">
    <source>
        <dbReference type="EMBL" id="SMG32400.1"/>
    </source>
</evidence>
<feature type="region of interest" description="Disordered" evidence="1">
    <location>
        <begin position="1"/>
        <end position="29"/>
    </location>
</feature>
<gene>
    <name evidence="2" type="ORF">SAMN05660862_2244</name>
</gene>
<dbReference type="EMBL" id="FXAU01000003">
    <property type="protein sequence ID" value="SMG32400.1"/>
    <property type="molecule type" value="Genomic_DNA"/>
</dbReference>
<keyword evidence="3" id="KW-1185">Reference proteome</keyword>
<proteinExistence type="predicted"/>
<organism evidence="2 3">
    <name type="scientific">Sphingobacterium psychroaquaticum</name>
    <dbReference type="NCBI Taxonomy" id="561061"/>
    <lineage>
        <taxon>Bacteria</taxon>
        <taxon>Pseudomonadati</taxon>
        <taxon>Bacteroidota</taxon>
        <taxon>Sphingobacteriia</taxon>
        <taxon>Sphingobacteriales</taxon>
        <taxon>Sphingobacteriaceae</taxon>
        <taxon>Sphingobacterium</taxon>
    </lineage>
</organism>
<dbReference type="AlphaFoldDB" id="A0A1X7JVZ9"/>
<feature type="compositionally biased region" description="Low complexity" evidence="1">
    <location>
        <begin position="18"/>
        <end position="29"/>
    </location>
</feature>
<protein>
    <submittedName>
        <fullName evidence="2">Uncharacterized protein</fullName>
    </submittedName>
</protein>
<name>A0A1X7JVZ9_9SPHI</name>
<evidence type="ECO:0000313" key="3">
    <source>
        <dbReference type="Proteomes" id="UP000192980"/>
    </source>
</evidence>
<evidence type="ECO:0000256" key="1">
    <source>
        <dbReference type="SAM" id="MobiDB-lite"/>
    </source>
</evidence>